<dbReference type="SMART" id="SM00280">
    <property type="entry name" value="KAZAL"/>
    <property type="match status" value="1"/>
</dbReference>
<dbReference type="GeneTree" id="ENSGT00980000202673"/>
<dbReference type="PROSITE" id="PS51465">
    <property type="entry name" value="KAZAL_2"/>
    <property type="match status" value="1"/>
</dbReference>
<feature type="domain" description="Kazal-like" evidence="5">
    <location>
        <begin position="23"/>
        <end position="83"/>
    </location>
</feature>
<sequence>MKAVAVCLFLMPISIFKKYCVLQIFQLDCSGYEKLPSGVSPPCIRIYEPVCSSNGKTYINRCFCCIAVQRSDNKIKFSHYGWC</sequence>
<dbReference type="InterPro" id="IPR036058">
    <property type="entry name" value="Kazal_dom_sf"/>
</dbReference>
<keyword evidence="2" id="KW-0964">Secreted</keyword>
<reference evidence="6" key="2">
    <citation type="submission" date="2025-08" db="UniProtKB">
        <authorList>
            <consortium name="Ensembl"/>
        </authorList>
    </citation>
    <scope>IDENTIFICATION</scope>
</reference>
<accession>A0A5F8HF89</accession>
<dbReference type="InParanoid" id="A0A5F8HF89"/>
<reference evidence="6 7" key="1">
    <citation type="journal article" date="2007" name="Nature">
        <title>Genome of the marsupial Monodelphis domestica reveals innovation in non-coding sequences.</title>
        <authorList>
            <person name="Mikkelsen T.S."/>
            <person name="Wakefield M.J."/>
            <person name="Aken B."/>
            <person name="Amemiya C.T."/>
            <person name="Chang J.L."/>
            <person name="Duke S."/>
            <person name="Garber M."/>
            <person name="Gentles A.J."/>
            <person name="Goodstadt L."/>
            <person name="Heger A."/>
            <person name="Jurka J."/>
            <person name="Kamal M."/>
            <person name="Mauceli E."/>
            <person name="Searle S.M."/>
            <person name="Sharpe T."/>
            <person name="Baker M.L."/>
            <person name="Batzer M.A."/>
            <person name="Benos P.V."/>
            <person name="Belov K."/>
            <person name="Clamp M."/>
            <person name="Cook A."/>
            <person name="Cuff J."/>
            <person name="Das R."/>
            <person name="Davidow L."/>
            <person name="Deakin J.E."/>
            <person name="Fazzari M.J."/>
            <person name="Glass J.L."/>
            <person name="Grabherr M."/>
            <person name="Greally J.M."/>
            <person name="Gu W."/>
            <person name="Hore T.A."/>
            <person name="Huttley G.A."/>
            <person name="Kleber M."/>
            <person name="Jirtle R.L."/>
            <person name="Koina E."/>
            <person name="Lee J.T."/>
            <person name="Mahony S."/>
            <person name="Marra M.A."/>
            <person name="Miller R.D."/>
            <person name="Nicholls R.D."/>
            <person name="Oda M."/>
            <person name="Papenfuss A.T."/>
            <person name="Parra Z.E."/>
            <person name="Pollock D.D."/>
            <person name="Ray D.A."/>
            <person name="Schein J.E."/>
            <person name="Speed T.P."/>
            <person name="Thompson K."/>
            <person name="VandeBerg J.L."/>
            <person name="Wade C.M."/>
            <person name="Walker J.A."/>
            <person name="Waters P.D."/>
            <person name="Webber C."/>
            <person name="Weidman J.R."/>
            <person name="Xie X."/>
            <person name="Zody M.C."/>
            <person name="Baldwin J."/>
            <person name="Abdouelleil A."/>
            <person name="Abdulkadir J."/>
            <person name="Abebe A."/>
            <person name="Abera B."/>
            <person name="Abreu J."/>
            <person name="Acer S.C."/>
            <person name="Aftuck L."/>
            <person name="Alexander A."/>
            <person name="An P."/>
            <person name="Anderson E."/>
            <person name="Anderson S."/>
            <person name="Arachi H."/>
            <person name="Azer M."/>
            <person name="Bachantsang P."/>
            <person name="Barry A."/>
            <person name="Bayul T."/>
            <person name="Berlin A."/>
            <person name="Bessette D."/>
            <person name="Bloom T."/>
            <person name="Bloom T."/>
            <person name="Boguslavskiy L."/>
            <person name="Bonnet C."/>
            <person name="Boukhgalter B."/>
            <person name="Bourzgui I."/>
            <person name="Brown A."/>
            <person name="Cahill P."/>
            <person name="Channer S."/>
            <person name="Cheshatsang Y."/>
            <person name="Chuda L."/>
            <person name="Citroen M."/>
            <person name="Collymore A."/>
            <person name="Cooke P."/>
            <person name="Costello M."/>
            <person name="D'Aco K."/>
            <person name="Daza R."/>
            <person name="De Haan G."/>
            <person name="DeGray S."/>
            <person name="DeMaso C."/>
            <person name="Dhargay N."/>
            <person name="Dooley K."/>
            <person name="Dooley E."/>
            <person name="Doricent M."/>
            <person name="Dorje P."/>
            <person name="Dorjee K."/>
            <person name="Dupes A."/>
            <person name="Elong R."/>
            <person name="Falk J."/>
            <person name="Farina A."/>
            <person name="Faro S."/>
            <person name="Ferguson D."/>
            <person name="Fisher S."/>
            <person name="Foley C.D."/>
            <person name="Franke A."/>
            <person name="Friedrich D."/>
            <person name="Gadbois L."/>
            <person name="Gearin G."/>
            <person name="Gearin C.R."/>
            <person name="Giannoukos G."/>
            <person name="Goode T."/>
            <person name="Graham J."/>
            <person name="Grandbois E."/>
            <person name="Grewal S."/>
            <person name="Gyaltsen K."/>
            <person name="Hafez N."/>
            <person name="Hagos B."/>
            <person name="Hall J."/>
            <person name="Henson C."/>
            <person name="Hollinger A."/>
            <person name="Honan T."/>
            <person name="Huard M.D."/>
            <person name="Hughes L."/>
            <person name="Hurhula B."/>
            <person name="Husby M.E."/>
            <person name="Kamat A."/>
            <person name="Kanga B."/>
            <person name="Kashin S."/>
            <person name="Khazanovich D."/>
            <person name="Kisner P."/>
            <person name="Lance K."/>
            <person name="Lara M."/>
            <person name="Lee W."/>
            <person name="Lennon N."/>
            <person name="Letendre F."/>
            <person name="LeVine R."/>
            <person name="Lipovsky A."/>
            <person name="Liu X."/>
            <person name="Liu J."/>
            <person name="Liu S."/>
            <person name="Lokyitsang T."/>
            <person name="Lokyitsang Y."/>
            <person name="Lubonja R."/>
            <person name="Lui A."/>
            <person name="MacDonald P."/>
            <person name="Magnisalis V."/>
            <person name="Maru K."/>
            <person name="Matthews C."/>
            <person name="McCusker W."/>
            <person name="McDonough S."/>
            <person name="Mehta T."/>
            <person name="Meldrim J."/>
            <person name="Meneus L."/>
            <person name="Mihai O."/>
            <person name="Mihalev A."/>
            <person name="Mihova T."/>
            <person name="Mittelman R."/>
            <person name="Mlenga V."/>
            <person name="Montmayeur A."/>
            <person name="Mulrain L."/>
            <person name="Navidi A."/>
            <person name="Naylor J."/>
            <person name="Negash T."/>
            <person name="Nguyen T."/>
            <person name="Nguyen N."/>
            <person name="Nicol R."/>
            <person name="Norbu C."/>
            <person name="Norbu N."/>
            <person name="Novod N."/>
            <person name="O'Neill B."/>
            <person name="Osman S."/>
            <person name="Markiewicz E."/>
            <person name="Oyono O.L."/>
            <person name="Patti C."/>
            <person name="Phunkhang P."/>
            <person name="Pierre F."/>
            <person name="Priest M."/>
            <person name="Raghuraman S."/>
            <person name="Rege F."/>
            <person name="Reyes R."/>
            <person name="Rise C."/>
            <person name="Rogov P."/>
            <person name="Ross K."/>
            <person name="Ryan E."/>
            <person name="Settipalli S."/>
            <person name="Shea T."/>
            <person name="Sherpa N."/>
            <person name="Shi L."/>
            <person name="Shih D."/>
            <person name="Sparrow T."/>
            <person name="Spaulding J."/>
            <person name="Stalker J."/>
            <person name="Stange-Thomann N."/>
            <person name="Stavropoulos S."/>
            <person name="Stone C."/>
            <person name="Strader C."/>
            <person name="Tesfaye S."/>
            <person name="Thomson T."/>
            <person name="Thoulutsang Y."/>
            <person name="Thoulutsang D."/>
            <person name="Topham K."/>
            <person name="Topping I."/>
            <person name="Tsamla T."/>
            <person name="Vassiliev H."/>
            <person name="Vo A."/>
            <person name="Wangchuk T."/>
            <person name="Wangdi T."/>
            <person name="Weiand M."/>
            <person name="Wilkinson J."/>
            <person name="Wilson A."/>
            <person name="Yadav S."/>
            <person name="Young G."/>
            <person name="Yu Q."/>
            <person name="Zembek L."/>
            <person name="Zhong D."/>
            <person name="Zimmer A."/>
            <person name="Zwirko Z."/>
            <person name="Jaffe D.B."/>
            <person name="Alvarez P."/>
            <person name="Brockman W."/>
            <person name="Butler J."/>
            <person name="Chin C."/>
            <person name="Gnerre S."/>
            <person name="MacCallum I."/>
            <person name="Graves J.A."/>
            <person name="Ponting C.P."/>
            <person name="Breen M."/>
            <person name="Samollow P.B."/>
            <person name="Lander E.S."/>
            <person name="Lindblad-Toh K."/>
        </authorList>
    </citation>
    <scope>NUCLEOTIDE SEQUENCE [LARGE SCALE GENOMIC DNA]</scope>
</reference>
<dbReference type="AlphaFoldDB" id="A0A5F8HF89"/>
<dbReference type="Proteomes" id="UP000002280">
    <property type="component" value="Chromosome 1"/>
</dbReference>
<keyword evidence="7" id="KW-1185">Reference proteome</keyword>
<evidence type="ECO:0000259" key="5">
    <source>
        <dbReference type="PROSITE" id="PS51465"/>
    </source>
</evidence>
<dbReference type="OMA" id="CIRIYEP"/>
<evidence type="ECO:0000313" key="7">
    <source>
        <dbReference type="Proteomes" id="UP000002280"/>
    </source>
</evidence>
<dbReference type="Pfam" id="PF00050">
    <property type="entry name" value="Kazal_1"/>
    <property type="match status" value="1"/>
</dbReference>
<evidence type="ECO:0000256" key="2">
    <source>
        <dbReference type="ARBA" id="ARBA00022525"/>
    </source>
</evidence>
<comment type="subcellular location">
    <subcellularLocation>
        <location evidence="1">Secreted</location>
    </subcellularLocation>
</comment>
<dbReference type="PANTHER" id="PTHR47499:SF2">
    <property type="entry name" value="SERINE PROTEASE INHIBITOR KAZAL-TYPE 9"/>
    <property type="match status" value="1"/>
</dbReference>
<keyword evidence="3" id="KW-1015">Disulfide bond</keyword>
<organism evidence="6 7">
    <name type="scientific">Monodelphis domestica</name>
    <name type="common">Gray short-tailed opossum</name>
    <dbReference type="NCBI Taxonomy" id="13616"/>
    <lineage>
        <taxon>Eukaryota</taxon>
        <taxon>Metazoa</taxon>
        <taxon>Chordata</taxon>
        <taxon>Craniata</taxon>
        <taxon>Vertebrata</taxon>
        <taxon>Euteleostomi</taxon>
        <taxon>Mammalia</taxon>
        <taxon>Metatheria</taxon>
        <taxon>Didelphimorphia</taxon>
        <taxon>Didelphidae</taxon>
        <taxon>Monodelphis</taxon>
    </lineage>
</organism>
<dbReference type="Gene3D" id="3.30.60.30">
    <property type="match status" value="1"/>
</dbReference>
<feature type="signal peptide" evidence="4">
    <location>
        <begin position="1"/>
        <end position="16"/>
    </location>
</feature>
<dbReference type="InterPro" id="IPR050159">
    <property type="entry name" value="Kazal-type_SerProtInhib"/>
</dbReference>
<name>A0A5F8HF89_MONDO</name>
<dbReference type="PROSITE" id="PS00282">
    <property type="entry name" value="KAZAL_1"/>
    <property type="match status" value="1"/>
</dbReference>
<protein>
    <recommendedName>
        <fullName evidence="5">Kazal-like domain-containing protein</fullName>
    </recommendedName>
</protein>
<evidence type="ECO:0000313" key="6">
    <source>
        <dbReference type="Ensembl" id="ENSMODP00000058755.1"/>
    </source>
</evidence>
<feature type="chain" id="PRO_5023877941" description="Kazal-like domain-containing protein" evidence="4">
    <location>
        <begin position="17"/>
        <end position="83"/>
    </location>
</feature>
<dbReference type="GO" id="GO:0005576">
    <property type="term" value="C:extracellular region"/>
    <property type="evidence" value="ECO:0007669"/>
    <property type="project" value="UniProtKB-SubCell"/>
</dbReference>
<proteinExistence type="predicted"/>
<dbReference type="CDD" id="cd00104">
    <property type="entry name" value="KAZAL_FS"/>
    <property type="match status" value="1"/>
</dbReference>
<dbReference type="PANTHER" id="PTHR47499">
    <property type="entry name" value="SERINE PROTEASE INHIBITOR KAZAL-TYPE 7 SPINK7"/>
    <property type="match status" value="1"/>
</dbReference>
<evidence type="ECO:0000256" key="4">
    <source>
        <dbReference type="SAM" id="SignalP"/>
    </source>
</evidence>
<dbReference type="Ensembl" id="ENSMODT00000068307.1">
    <property type="protein sequence ID" value="ENSMODP00000058755.1"/>
    <property type="gene ID" value="ENSMODG00000044855.1"/>
</dbReference>
<dbReference type="STRING" id="13616.ENSMODP00000058755"/>
<evidence type="ECO:0000256" key="3">
    <source>
        <dbReference type="ARBA" id="ARBA00023157"/>
    </source>
</evidence>
<reference evidence="6" key="3">
    <citation type="submission" date="2025-09" db="UniProtKB">
        <authorList>
            <consortium name="Ensembl"/>
        </authorList>
    </citation>
    <scope>IDENTIFICATION</scope>
</reference>
<keyword evidence="4" id="KW-0732">Signal</keyword>
<evidence type="ECO:0000256" key="1">
    <source>
        <dbReference type="ARBA" id="ARBA00004613"/>
    </source>
</evidence>
<dbReference type="InterPro" id="IPR002350">
    <property type="entry name" value="Kazal_dom"/>
</dbReference>
<dbReference type="SUPFAM" id="SSF100895">
    <property type="entry name" value="Kazal-type serine protease inhibitors"/>
    <property type="match status" value="1"/>
</dbReference>